<dbReference type="RefSeq" id="WP_238231244.1">
    <property type="nucleotide sequence ID" value="NZ_BPQO01000023.1"/>
</dbReference>
<dbReference type="AlphaFoldDB" id="A0AAV4ZSV2"/>
<reference evidence="1" key="2">
    <citation type="submission" date="2021-08" db="EMBL/GenBank/DDBJ databases">
        <authorList>
            <person name="Tani A."/>
            <person name="Ola A."/>
            <person name="Ogura Y."/>
            <person name="Katsura K."/>
            <person name="Hayashi T."/>
        </authorList>
    </citation>
    <scope>NUCLEOTIDE SEQUENCE</scope>
    <source>
        <strain evidence="1">DSM 16372</strain>
    </source>
</reference>
<name>A0AAV4ZSV2_9HYPH</name>
<proteinExistence type="predicted"/>
<keyword evidence="2" id="KW-1185">Reference proteome</keyword>
<dbReference type="Proteomes" id="UP001055247">
    <property type="component" value="Unassembled WGS sequence"/>
</dbReference>
<comment type="caution">
    <text evidence="1">The sequence shown here is derived from an EMBL/GenBank/DDBJ whole genome shotgun (WGS) entry which is preliminary data.</text>
</comment>
<protein>
    <submittedName>
        <fullName evidence="1">Uncharacterized protein</fullName>
    </submittedName>
</protein>
<dbReference type="EMBL" id="BPQO01000023">
    <property type="protein sequence ID" value="GJD91030.1"/>
    <property type="molecule type" value="Genomic_DNA"/>
</dbReference>
<evidence type="ECO:0000313" key="1">
    <source>
        <dbReference type="EMBL" id="GJD91030.1"/>
    </source>
</evidence>
<sequence>MTEANRSDIIFELHLAEGEADRNATLVRLVQAYPSLREDLLDHWCEIVLMELRAAAYPEPPCPPVDEAEAARALARFREMEAELAAANP</sequence>
<gene>
    <name evidence="1" type="ORF">BHAOGJBA_4574</name>
</gene>
<organism evidence="1 2">
    <name type="scientific">Methylobacterium hispanicum</name>
    <dbReference type="NCBI Taxonomy" id="270350"/>
    <lineage>
        <taxon>Bacteria</taxon>
        <taxon>Pseudomonadati</taxon>
        <taxon>Pseudomonadota</taxon>
        <taxon>Alphaproteobacteria</taxon>
        <taxon>Hyphomicrobiales</taxon>
        <taxon>Methylobacteriaceae</taxon>
        <taxon>Methylobacterium</taxon>
    </lineage>
</organism>
<reference evidence="1" key="1">
    <citation type="journal article" date="2016" name="Front. Microbiol.">
        <title>Genome Sequence of the Piezophilic, Mesophilic Sulfate-Reducing Bacterium Desulfovibrio indicus J2T.</title>
        <authorList>
            <person name="Cao J."/>
            <person name="Maignien L."/>
            <person name="Shao Z."/>
            <person name="Alain K."/>
            <person name="Jebbar M."/>
        </authorList>
    </citation>
    <scope>NUCLEOTIDE SEQUENCE</scope>
    <source>
        <strain evidence="1">DSM 16372</strain>
    </source>
</reference>
<accession>A0AAV4ZSV2</accession>
<evidence type="ECO:0000313" key="2">
    <source>
        <dbReference type="Proteomes" id="UP001055247"/>
    </source>
</evidence>